<name>A0A8D8AYD9_CULPI</name>
<organism evidence="2">
    <name type="scientific">Culex pipiens</name>
    <name type="common">House mosquito</name>
    <dbReference type="NCBI Taxonomy" id="7175"/>
    <lineage>
        <taxon>Eukaryota</taxon>
        <taxon>Metazoa</taxon>
        <taxon>Ecdysozoa</taxon>
        <taxon>Arthropoda</taxon>
        <taxon>Hexapoda</taxon>
        <taxon>Insecta</taxon>
        <taxon>Pterygota</taxon>
        <taxon>Neoptera</taxon>
        <taxon>Endopterygota</taxon>
        <taxon>Diptera</taxon>
        <taxon>Nematocera</taxon>
        <taxon>Culicoidea</taxon>
        <taxon>Culicidae</taxon>
        <taxon>Culicinae</taxon>
        <taxon>Culicini</taxon>
        <taxon>Culex</taxon>
        <taxon>Culex</taxon>
    </lineage>
</organism>
<feature type="region of interest" description="Disordered" evidence="1">
    <location>
        <begin position="1"/>
        <end position="53"/>
    </location>
</feature>
<reference evidence="2" key="1">
    <citation type="submission" date="2021-05" db="EMBL/GenBank/DDBJ databases">
        <authorList>
            <person name="Alioto T."/>
            <person name="Alioto T."/>
            <person name="Gomez Garrido J."/>
        </authorList>
    </citation>
    <scope>NUCLEOTIDE SEQUENCE</scope>
</reference>
<feature type="compositionally biased region" description="Low complexity" evidence="1">
    <location>
        <begin position="20"/>
        <end position="42"/>
    </location>
</feature>
<dbReference type="EMBL" id="HBUE01049973">
    <property type="protein sequence ID" value="CAG6463983.1"/>
    <property type="molecule type" value="Transcribed_RNA"/>
</dbReference>
<evidence type="ECO:0000256" key="1">
    <source>
        <dbReference type="SAM" id="MobiDB-lite"/>
    </source>
</evidence>
<evidence type="ECO:0000313" key="2">
    <source>
        <dbReference type="EMBL" id="CAG6463983.1"/>
    </source>
</evidence>
<protein>
    <submittedName>
        <fullName evidence="2">(northern house mosquito) hypothetical protein</fullName>
    </submittedName>
</protein>
<accession>A0A8D8AYD9</accession>
<proteinExistence type="predicted"/>
<dbReference type="AlphaFoldDB" id="A0A8D8AYD9"/>
<sequence length="107" mass="11949">MPTAGYGGFTSPTGCTPRMSCRPSSSCSCRSKSPSPKRSPSRPARELSAQNTRRREVKTFLFYQNHSPKLTPFYTKLAPQKKKNKTVDCHCAPSKQTKNLISHFACH</sequence>